<dbReference type="AlphaFoldDB" id="A0A4S8RGN2"/>
<organism evidence="1 2">
    <name type="scientific">Botrytis galanthina</name>
    <dbReference type="NCBI Taxonomy" id="278940"/>
    <lineage>
        <taxon>Eukaryota</taxon>
        <taxon>Fungi</taxon>
        <taxon>Dikarya</taxon>
        <taxon>Ascomycota</taxon>
        <taxon>Pezizomycotina</taxon>
        <taxon>Leotiomycetes</taxon>
        <taxon>Helotiales</taxon>
        <taxon>Sclerotiniaceae</taxon>
        <taxon>Botrytis</taxon>
    </lineage>
</organism>
<evidence type="ECO:0000313" key="2">
    <source>
        <dbReference type="Proteomes" id="UP000308671"/>
    </source>
</evidence>
<name>A0A4S8RGN2_9HELO</name>
<comment type="caution">
    <text evidence="1">The sequence shown here is derived from an EMBL/GenBank/DDBJ whole genome shotgun (WGS) entry which is preliminary data.</text>
</comment>
<proteinExistence type="predicted"/>
<keyword evidence="2" id="KW-1185">Reference proteome</keyword>
<accession>A0A4S8RGN2</accession>
<evidence type="ECO:0000313" key="1">
    <source>
        <dbReference type="EMBL" id="THV55835.1"/>
    </source>
</evidence>
<gene>
    <name evidence="1" type="ORF">BGAL_0003g00770</name>
</gene>
<sequence length="75" mass="8805">MSKKKISMKLSKKNGESIDAVVVEMNQGPKRPMKKLKRYAIQSNGFFQEISNREMLRLARQRKRYGKEADYPSVR</sequence>
<dbReference type="EMBL" id="PQXL01000003">
    <property type="protein sequence ID" value="THV55835.1"/>
    <property type="molecule type" value="Genomic_DNA"/>
</dbReference>
<reference evidence="1 2" key="1">
    <citation type="submission" date="2017-12" db="EMBL/GenBank/DDBJ databases">
        <title>Comparative genomics of Botrytis spp.</title>
        <authorList>
            <person name="Valero-Jimenez C.A."/>
            <person name="Tapia P."/>
            <person name="Veloso J."/>
            <person name="Silva-Moreno E."/>
            <person name="Staats M."/>
            <person name="Valdes J.H."/>
            <person name="Van Kan J.A.L."/>
        </authorList>
    </citation>
    <scope>NUCLEOTIDE SEQUENCE [LARGE SCALE GENOMIC DNA]</scope>
    <source>
        <strain evidence="1 2">MUCL435</strain>
    </source>
</reference>
<protein>
    <submittedName>
        <fullName evidence="1">Uncharacterized protein</fullName>
    </submittedName>
</protein>
<dbReference type="Proteomes" id="UP000308671">
    <property type="component" value="Unassembled WGS sequence"/>
</dbReference>